<name>X6M4D3_RETFI</name>
<evidence type="ECO:0000313" key="1">
    <source>
        <dbReference type="EMBL" id="ETO07865.1"/>
    </source>
</evidence>
<sequence length="151" mass="17787">MHQSQHQRLSWSGTGRMGCQRYGGTFRVRKYLDVNSNRCTFIHRYQVIKNLGDIETIGKDISRAKIRINMLAFEILFEIHSSITSIESSMLQFQSNDFADVETAKSNEHHFAWYFMFQKKLKDVWTFSPKPSKYLLCEQQNNDQNAIPKKE</sequence>
<evidence type="ECO:0000313" key="2">
    <source>
        <dbReference type="Proteomes" id="UP000023152"/>
    </source>
</evidence>
<organism evidence="1 2">
    <name type="scientific">Reticulomyxa filosa</name>
    <dbReference type="NCBI Taxonomy" id="46433"/>
    <lineage>
        <taxon>Eukaryota</taxon>
        <taxon>Sar</taxon>
        <taxon>Rhizaria</taxon>
        <taxon>Retaria</taxon>
        <taxon>Foraminifera</taxon>
        <taxon>Monothalamids</taxon>
        <taxon>Reticulomyxidae</taxon>
        <taxon>Reticulomyxa</taxon>
    </lineage>
</organism>
<comment type="caution">
    <text evidence="1">The sequence shown here is derived from an EMBL/GenBank/DDBJ whole genome shotgun (WGS) entry which is preliminary data.</text>
</comment>
<accession>X6M4D3</accession>
<dbReference type="Proteomes" id="UP000023152">
    <property type="component" value="Unassembled WGS sequence"/>
</dbReference>
<protein>
    <submittedName>
        <fullName evidence="1">Uncharacterized protein</fullName>
    </submittedName>
</protein>
<keyword evidence="2" id="KW-1185">Reference proteome</keyword>
<proteinExistence type="predicted"/>
<reference evidence="1 2" key="1">
    <citation type="journal article" date="2013" name="Curr. Biol.">
        <title>The Genome of the Foraminiferan Reticulomyxa filosa.</title>
        <authorList>
            <person name="Glockner G."/>
            <person name="Hulsmann N."/>
            <person name="Schleicher M."/>
            <person name="Noegel A.A."/>
            <person name="Eichinger L."/>
            <person name="Gallinger C."/>
            <person name="Pawlowski J."/>
            <person name="Sierra R."/>
            <person name="Euteneuer U."/>
            <person name="Pillet L."/>
            <person name="Moustafa A."/>
            <person name="Platzer M."/>
            <person name="Groth M."/>
            <person name="Szafranski K."/>
            <person name="Schliwa M."/>
        </authorList>
    </citation>
    <scope>NUCLEOTIDE SEQUENCE [LARGE SCALE GENOMIC DNA]</scope>
</reference>
<dbReference type="AlphaFoldDB" id="X6M4D3"/>
<gene>
    <name evidence="1" type="ORF">RFI_29525</name>
</gene>
<dbReference type="EMBL" id="ASPP01025638">
    <property type="protein sequence ID" value="ETO07865.1"/>
    <property type="molecule type" value="Genomic_DNA"/>
</dbReference>